<name>A0A392NZJ1_9FABA</name>
<keyword evidence="2" id="KW-1185">Reference proteome</keyword>
<feature type="non-terminal residue" evidence="1">
    <location>
        <position position="1"/>
    </location>
</feature>
<accession>A0A392NZJ1</accession>
<protein>
    <submittedName>
        <fullName evidence="1">Uncharacterized protein</fullName>
    </submittedName>
</protein>
<organism evidence="1 2">
    <name type="scientific">Trifolium medium</name>
    <dbReference type="NCBI Taxonomy" id="97028"/>
    <lineage>
        <taxon>Eukaryota</taxon>
        <taxon>Viridiplantae</taxon>
        <taxon>Streptophyta</taxon>
        <taxon>Embryophyta</taxon>
        <taxon>Tracheophyta</taxon>
        <taxon>Spermatophyta</taxon>
        <taxon>Magnoliopsida</taxon>
        <taxon>eudicotyledons</taxon>
        <taxon>Gunneridae</taxon>
        <taxon>Pentapetalae</taxon>
        <taxon>rosids</taxon>
        <taxon>fabids</taxon>
        <taxon>Fabales</taxon>
        <taxon>Fabaceae</taxon>
        <taxon>Papilionoideae</taxon>
        <taxon>50 kb inversion clade</taxon>
        <taxon>NPAAA clade</taxon>
        <taxon>Hologalegina</taxon>
        <taxon>IRL clade</taxon>
        <taxon>Trifolieae</taxon>
        <taxon>Trifolium</taxon>
    </lineage>
</organism>
<dbReference type="Proteomes" id="UP000265520">
    <property type="component" value="Unassembled WGS sequence"/>
</dbReference>
<dbReference type="EMBL" id="LXQA010057836">
    <property type="protein sequence ID" value="MCI05197.1"/>
    <property type="molecule type" value="Genomic_DNA"/>
</dbReference>
<evidence type="ECO:0000313" key="1">
    <source>
        <dbReference type="EMBL" id="MCI05197.1"/>
    </source>
</evidence>
<comment type="caution">
    <text evidence="1">The sequence shown here is derived from an EMBL/GenBank/DDBJ whole genome shotgun (WGS) entry which is preliminary data.</text>
</comment>
<dbReference type="AlphaFoldDB" id="A0A392NZJ1"/>
<reference evidence="1 2" key="1">
    <citation type="journal article" date="2018" name="Front. Plant Sci.">
        <title>Red Clover (Trifolium pratense) and Zigzag Clover (T. medium) - A Picture of Genomic Similarities and Differences.</title>
        <authorList>
            <person name="Dluhosova J."/>
            <person name="Istvanek J."/>
            <person name="Nedelnik J."/>
            <person name="Repkova J."/>
        </authorList>
    </citation>
    <scope>NUCLEOTIDE SEQUENCE [LARGE SCALE GENOMIC DNA]</scope>
    <source>
        <strain evidence="2">cv. 10/8</strain>
        <tissue evidence="1">Leaf</tissue>
    </source>
</reference>
<proteinExistence type="predicted"/>
<sequence>VLGTVYDVWVVEERCGCMEEDQWEVDEGYRSPGMLLAPEGEALAVAGNKKGERTSNFSSQSPMVLMDDKKVSGGPSLTRHVEREEDKTFQISSCEDIGATFDVRGTIEEVGPIVGQSQLLEGDTQVLGVCTNPFHPLQDWEEEVRLGQKVGQEKIGLFGPTVTNWIPFVEEGYEVQREVESSFPAHAVLEKGAGSEYLNSTDGVHYAEVTSDLYGSLVDTSHVVGRPLKRTSKRKPHKDFRPLLP</sequence>
<evidence type="ECO:0000313" key="2">
    <source>
        <dbReference type="Proteomes" id="UP000265520"/>
    </source>
</evidence>